<dbReference type="EMBL" id="JAHLZF010000013">
    <property type="protein sequence ID" value="MBU6081278.1"/>
    <property type="molecule type" value="Genomic_DNA"/>
</dbReference>
<dbReference type="RefSeq" id="WP_216687492.1">
    <property type="nucleotide sequence ID" value="NZ_CAUPKR010000011.1"/>
</dbReference>
<name>A0ABS6GS05_9BACI</name>
<dbReference type="Pfam" id="PF11796">
    <property type="entry name" value="DUF3323"/>
    <property type="match status" value="1"/>
</dbReference>
<dbReference type="InterPro" id="IPR024465">
    <property type="entry name" value="DUF2399"/>
</dbReference>
<feature type="domain" description="DUF2399" evidence="1">
    <location>
        <begin position="267"/>
        <end position="420"/>
    </location>
</feature>
<proteinExistence type="predicted"/>
<accession>A0ABS6GS05</accession>
<dbReference type="Proteomes" id="UP000812672">
    <property type="component" value="Unassembled WGS sequence"/>
</dbReference>
<organism evidence="3 4">
    <name type="scientific">Allobacillus halotolerans</name>
    <dbReference type="NCBI Taxonomy" id="570278"/>
    <lineage>
        <taxon>Bacteria</taxon>
        <taxon>Bacillati</taxon>
        <taxon>Bacillota</taxon>
        <taxon>Bacilli</taxon>
        <taxon>Bacillales</taxon>
        <taxon>Bacillaceae</taxon>
        <taxon>Allobacillus</taxon>
    </lineage>
</organism>
<keyword evidence="4" id="KW-1185">Reference proteome</keyword>
<sequence>MDEAIDYFTGEPGFARLFVRFKEKYESLGRIGGTVTISDFSERELESVARFLGRTINELRQAGKVSLIQFERQLERTRFHTIDLFDLLEAFFEKPLLSKKEQKQSRLAETEAVLYQLQEEWKELSFWFDYLRQKNADSYWIHKFIEETPNVFQLTVHWLGKAFHELPSKYERLPIFSNRITRDPHAFDLNTTVGKLWLHLLAVHSAKDSESVNVPTDSESMNDLLLSYNILRDDITNAVTVANLIAETNEGIHPVWKAAAETNSVLNIPLREMVQMDRAYPKVGNQVWVIENSGVYSSILDECPNAPIICTQGQFKLTALLLMDLLVDANCELVYSGDLDPEGVGMAARLLERYPNHLTLWKMDVDQYSENQSEASLTTERLNKLNSITAPALQPLIERMKQDQKASYQEAFIEEMIDELNAVLPV</sequence>
<comment type="caution">
    <text evidence="3">The sequence shown here is derived from an EMBL/GenBank/DDBJ whole genome shotgun (WGS) entry which is preliminary data.</text>
</comment>
<dbReference type="NCBIfam" id="TIGR02679">
    <property type="entry name" value="TIGR02679 family protein"/>
    <property type="match status" value="1"/>
</dbReference>
<protein>
    <submittedName>
        <fullName evidence="3">TIGR02679 family protein</fullName>
    </submittedName>
</protein>
<evidence type="ECO:0000313" key="4">
    <source>
        <dbReference type="Proteomes" id="UP000812672"/>
    </source>
</evidence>
<dbReference type="InterPro" id="IPR024466">
    <property type="entry name" value="CHP02679_N"/>
</dbReference>
<dbReference type="InterPro" id="IPR013495">
    <property type="entry name" value="CHP02679"/>
</dbReference>
<evidence type="ECO:0000259" key="2">
    <source>
        <dbReference type="Pfam" id="PF11796"/>
    </source>
</evidence>
<feature type="domain" description="Conserved hypothetical protein CHP02679 N terminus" evidence="2">
    <location>
        <begin position="32"/>
        <end position="245"/>
    </location>
</feature>
<evidence type="ECO:0000313" key="3">
    <source>
        <dbReference type="EMBL" id="MBU6081278.1"/>
    </source>
</evidence>
<gene>
    <name evidence="3" type="ORF">KQ486_09670</name>
</gene>
<reference evidence="3 4" key="1">
    <citation type="journal article" date="2011" name="Int. J. Syst. Evol. Microbiol.">
        <title>Allobacillus halotolerans gen. nov., sp. nov. isolated from shrimp paste.</title>
        <authorList>
            <person name="Sheu S.Y."/>
            <person name="Arun A.B."/>
            <person name="Jiang S.R."/>
            <person name="Young C.C."/>
            <person name="Chen W.M."/>
        </authorList>
    </citation>
    <scope>NUCLEOTIDE SEQUENCE [LARGE SCALE GENOMIC DNA]</scope>
    <source>
        <strain evidence="3 4">LMG 24826</strain>
    </source>
</reference>
<evidence type="ECO:0000259" key="1">
    <source>
        <dbReference type="Pfam" id="PF09664"/>
    </source>
</evidence>
<dbReference type="Pfam" id="PF09664">
    <property type="entry name" value="DUF2399"/>
    <property type="match status" value="1"/>
</dbReference>